<dbReference type="SUPFAM" id="SSF75632">
    <property type="entry name" value="Cullin homology domain"/>
    <property type="match status" value="1"/>
</dbReference>
<dbReference type="InterPro" id="IPR019559">
    <property type="entry name" value="Cullin_neddylation_domain"/>
</dbReference>
<keyword evidence="4" id="KW-0833">Ubl conjugation pathway</keyword>
<organism evidence="9">
    <name type="scientific">Aplanochytrium stocchinoi</name>
    <dbReference type="NCBI Taxonomy" id="215587"/>
    <lineage>
        <taxon>Eukaryota</taxon>
        <taxon>Sar</taxon>
        <taxon>Stramenopiles</taxon>
        <taxon>Bigyra</taxon>
        <taxon>Labyrinthulomycetes</taxon>
        <taxon>Thraustochytrida</taxon>
        <taxon>Thraustochytriidae</taxon>
        <taxon>Aplanochytrium</taxon>
    </lineage>
</organism>
<comment type="pathway">
    <text evidence="1">Protein modification; protein ubiquitination.</text>
</comment>
<evidence type="ECO:0000256" key="3">
    <source>
        <dbReference type="ARBA" id="ARBA00022499"/>
    </source>
</evidence>
<dbReference type="InterPro" id="IPR016158">
    <property type="entry name" value="Cullin_homology"/>
</dbReference>
<dbReference type="InterPro" id="IPR016157">
    <property type="entry name" value="Cullin_CS"/>
</dbReference>
<comment type="similarity">
    <text evidence="2 6 7">Belongs to the cullin family.</text>
</comment>
<dbReference type="GO" id="GO:0031461">
    <property type="term" value="C:cullin-RING ubiquitin ligase complex"/>
    <property type="evidence" value="ECO:0007669"/>
    <property type="project" value="InterPro"/>
</dbReference>
<dbReference type="EMBL" id="HBIN01005204">
    <property type="protein sequence ID" value="CAE0433412.1"/>
    <property type="molecule type" value="Transcribed_RNA"/>
</dbReference>
<evidence type="ECO:0000256" key="5">
    <source>
        <dbReference type="ARBA" id="ARBA00022843"/>
    </source>
</evidence>
<gene>
    <name evidence="9" type="ORF">ASTO00021_LOCUS3733</name>
</gene>
<dbReference type="InterPro" id="IPR059120">
    <property type="entry name" value="Cullin-like_AB"/>
</dbReference>
<evidence type="ECO:0000256" key="2">
    <source>
        <dbReference type="ARBA" id="ARBA00006019"/>
    </source>
</evidence>
<proteinExistence type="inferred from homology"/>
<dbReference type="PANTHER" id="PTHR11932">
    <property type="entry name" value="CULLIN"/>
    <property type="match status" value="1"/>
</dbReference>
<dbReference type="SMART" id="SM00182">
    <property type="entry name" value="CULLIN"/>
    <property type="match status" value="1"/>
</dbReference>
<evidence type="ECO:0000256" key="6">
    <source>
        <dbReference type="PROSITE-ProRule" id="PRU00330"/>
    </source>
</evidence>
<evidence type="ECO:0000256" key="4">
    <source>
        <dbReference type="ARBA" id="ARBA00022786"/>
    </source>
</evidence>
<dbReference type="FunFam" id="1.20.1310.10:FF:000004">
    <property type="entry name" value="Cullin 4B"/>
    <property type="match status" value="1"/>
</dbReference>
<dbReference type="SUPFAM" id="SSF74788">
    <property type="entry name" value="Cullin repeat-like"/>
    <property type="match status" value="1"/>
</dbReference>
<dbReference type="FunFam" id="3.30.230.130:FF:000001">
    <property type="entry name" value="Cullin 4A"/>
    <property type="match status" value="1"/>
</dbReference>
<dbReference type="SMART" id="SM00884">
    <property type="entry name" value="Cullin_Nedd8"/>
    <property type="match status" value="1"/>
</dbReference>
<dbReference type="FunFam" id="1.20.1310.10:FF:000024">
    <property type="entry name" value="Cullin-4 like"/>
    <property type="match status" value="1"/>
</dbReference>
<protein>
    <recommendedName>
        <fullName evidence="8">Cullin family profile domain-containing protein</fullName>
    </recommendedName>
</protein>
<sequence length="503" mass="58316">MDRVSSYLDSSSSKALINTVERNMIKVHVNTLLEKSFDHLMDEDRKSDLKRMYGLFHRVGSLESMRNSFSVYVKRKGNMVVQDEERDKDMVKTLLELKQRLDGLVRDALSSNEDFDRALRDAFEDFINCRENRPAELIAKYIDSQLRSGNKGGSEVEVETLLDRVMVLFRFINGKDVFEAFYKKDLAKRLLIGKSASYDLEKLMIAKLKSECGSQFTNKLEGMFKDIDLSKDIMNSFQLQQQKRASSSSVSGGVEMHVFILTTGSWPAYNQTVDANVFALPPELATNQKEFENFYYSKYEGRRLKWQHSLGHCLVRAELKSTGRRELQISLFQAMVLLLFHEKQERVDPISLTYSEIKARTGIEAEELRRTLQSLACGKVRVLSKEPKGRDVADNDKFSVNTEFKSKAYRIKINSIQMKETAKENKDTHEKIFQDRQYQIDAAVVRIMKARKTLSHNLLVSELFKQLKFPAKPQDLKKRIESLIDREYLERDEQNTSIYKYLA</sequence>
<evidence type="ECO:0000259" key="8">
    <source>
        <dbReference type="PROSITE" id="PS50069"/>
    </source>
</evidence>
<reference evidence="9" key="1">
    <citation type="submission" date="2021-01" db="EMBL/GenBank/DDBJ databases">
        <authorList>
            <person name="Corre E."/>
            <person name="Pelletier E."/>
            <person name="Niang G."/>
            <person name="Scheremetjew M."/>
            <person name="Finn R."/>
            <person name="Kale V."/>
            <person name="Holt S."/>
            <person name="Cochrane G."/>
            <person name="Meng A."/>
            <person name="Brown T."/>
            <person name="Cohen L."/>
        </authorList>
    </citation>
    <scope>NUCLEOTIDE SEQUENCE</scope>
    <source>
        <strain evidence="9">GSBS06</strain>
    </source>
</reference>
<dbReference type="Pfam" id="PF00888">
    <property type="entry name" value="Cullin"/>
    <property type="match status" value="1"/>
</dbReference>
<dbReference type="PROSITE" id="PS01256">
    <property type="entry name" value="CULLIN_1"/>
    <property type="match status" value="1"/>
</dbReference>
<dbReference type="InterPro" id="IPR036390">
    <property type="entry name" value="WH_DNA-bd_sf"/>
</dbReference>
<dbReference type="Gene3D" id="3.30.230.130">
    <property type="entry name" value="Cullin, Chain C, Domain 2"/>
    <property type="match status" value="1"/>
</dbReference>
<dbReference type="GO" id="GO:0006511">
    <property type="term" value="P:ubiquitin-dependent protein catabolic process"/>
    <property type="evidence" value="ECO:0007669"/>
    <property type="project" value="InterPro"/>
</dbReference>
<dbReference type="FunFam" id="1.10.10.10:FF:000050">
    <property type="entry name" value="Cullin 4B"/>
    <property type="match status" value="1"/>
</dbReference>
<dbReference type="Pfam" id="PF26557">
    <property type="entry name" value="Cullin_AB"/>
    <property type="match status" value="1"/>
</dbReference>
<feature type="domain" description="Cullin family profile" evidence="8">
    <location>
        <begin position="133"/>
        <end position="376"/>
    </location>
</feature>
<dbReference type="SUPFAM" id="SSF46785">
    <property type="entry name" value="Winged helix' DNA-binding domain"/>
    <property type="match status" value="1"/>
</dbReference>
<accession>A0A7S3LKG3</accession>
<dbReference type="Gene3D" id="1.10.10.10">
    <property type="entry name" value="Winged helix-like DNA-binding domain superfamily/Winged helix DNA-binding domain"/>
    <property type="match status" value="1"/>
</dbReference>
<keyword evidence="3" id="KW-1017">Isopeptide bond</keyword>
<dbReference type="Pfam" id="PF10557">
    <property type="entry name" value="Cullin_Nedd8"/>
    <property type="match status" value="1"/>
</dbReference>
<evidence type="ECO:0000313" key="9">
    <source>
        <dbReference type="EMBL" id="CAE0433412.1"/>
    </source>
</evidence>
<dbReference type="GO" id="GO:0031625">
    <property type="term" value="F:ubiquitin protein ligase binding"/>
    <property type="evidence" value="ECO:0007669"/>
    <property type="project" value="InterPro"/>
</dbReference>
<dbReference type="PROSITE" id="PS50069">
    <property type="entry name" value="CULLIN_2"/>
    <property type="match status" value="1"/>
</dbReference>
<evidence type="ECO:0000256" key="7">
    <source>
        <dbReference type="RuleBase" id="RU003829"/>
    </source>
</evidence>
<evidence type="ECO:0000256" key="1">
    <source>
        <dbReference type="ARBA" id="ARBA00004906"/>
    </source>
</evidence>
<dbReference type="InterPro" id="IPR001373">
    <property type="entry name" value="Cullin_N"/>
</dbReference>
<dbReference type="Gene3D" id="1.20.1310.10">
    <property type="entry name" value="Cullin Repeats"/>
    <property type="match status" value="2"/>
</dbReference>
<dbReference type="InterPro" id="IPR036317">
    <property type="entry name" value="Cullin_homology_sf"/>
</dbReference>
<dbReference type="InterPro" id="IPR016159">
    <property type="entry name" value="Cullin_repeat-like_dom_sf"/>
</dbReference>
<dbReference type="AlphaFoldDB" id="A0A7S3LKG3"/>
<keyword evidence="5" id="KW-0832">Ubl conjugation</keyword>
<name>A0A7S3LKG3_9STRA</name>
<dbReference type="InterPro" id="IPR036388">
    <property type="entry name" value="WH-like_DNA-bd_sf"/>
</dbReference>
<dbReference type="InterPro" id="IPR045093">
    <property type="entry name" value="Cullin"/>
</dbReference>